<sequence>MKKIAAIITEYKAGSHADVIIPKFLHGFPTDEGLLTPRTEIASIYIDQFPAEDIGRDVAGEFDIPIYPSIVGALTRGGDGLDVDGVLLIGEHGEYAWNEKEQHLFPRRYFMEQICGVMATSGSAAPIFNDKHLSYNWSDAKWMHDRAAAVGAPFMAGSSIVVAWRSPWLEHENGVELEEAIAIGFGGHDIYGFHPL</sequence>
<dbReference type="EMBL" id="UINC01220139">
    <property type="protein sequence ID" value="SVE47920.1"/>
    <property type="molecule type" value="Genomic_DNA"/>
</dbReference>
<name>A0A383DUL7_9ZZZZ</name>
<organism evidence="1">
    <name type="scientific">marine metagenome</name>
    <dbReference type="NCBI Taxonomy" id="408172"/>
    <lineage>
        <taxon>unclassified sequences</taxon>
        <taxon>metagenomes</taxon>
        <taxon>ecological metagenomes</taxon>
    </lineage>
</organism>
<gene>
    <name evidence="1" type="ORF">METZ01_LOCUS500774</name>
</gene>
<evidence type="ECO:0000313" key="1">
    <source>
        <dbReference type="EMBL" id="SVE47920.1"/>
    </source>
</evidence>
<proteinExistence type="predicted"/>
<accession>A0A383DUL7</accession>
<feature type="non-terminal residue" evidence="1">
    <location>
        <position position="196"/>
    </location>
</feature>
<protein>
    <submittedName>
        <fullName evidence="1">Uncharacterized protein</fullName>
    </submittedName>
</protein>
<reference evidence="1" key="1">
    <citation type="submission" date="2018-05" db="EMBL/GenBank/DDBJ databases">
        <authorList>
            <person name="Lanie J.A."/>
            <person name="Ng W.-L."/>
            <person name="Kazmierczak K.M."/>
            <person name="Andrzejewski T.M."/>
            <person name="Davidsen T.M."/>
            <person name="Wayne K.J."/>
            <person name="Tettelin H."/>
            <person name="Glass J.I."/>
            <person name="Rusch D."/>
            <person name="Podicherti R."/>
            <person name="Tsui H.-C.T."/>
            <person name="Winkler M.E."/>
        </authorList>
    </citation>
    <scope>NUCLEOTIDE SEQUENCE</scope>
</reference>
<dbReference type="AlphaFoldDB" id="A0A383DUL7"/>